<keyword evidence="2" id="KW-1185">Reference proteome</keyword>
<evidence type="ECO:0000313" key="1">
    <source>
        <dbReference type="EMBL" id="OLP73023.1"/>
    </source>
</evidence>
<dbReference type="Proteomes" id="UP000186817">
    <property type="component" value="Unassembled WGS sequence"/>
</dbReference>
<name>A0A1Q9BQP1_SYMMI</name>
<gene>
    <name evidence="1" type="ORF">AK812_SmicGene47916</name>
</gene>
<feature type="non-terminal residue" evidence="1">
    <location>
        <position position="1"/>
    </location>
</feature>
<organism evidence="1 2">
    <name type="scientific">Symbiodinium microadriaticum</name>
    <name type="common">Dinoflagellate</name>
    <name type="synonym">Zooxanthella microadriatica</name>
    <dbReference type="NCBI Taxonomy" id="2951"/>
    <lineage>
        <taxon>Eukaryota</taxon>
        <taxon>Sar</taxon>
        <taxon>Alveolata</taxon>
        <taxon>Dinophyceae</taxon>
        <taxon>Suessiales</taxon>
        <taxon>Symbiodiniaceae</taxon>
        <taxon>Symbiodinium</taxon>
    </lineage>
</organism>
<reference evidence="1 2" key="1">
    <citation type="submission" date="2016-02" db="EMBL/GenBank/DDBJ databases">
        <title>Genome analysis of coral dinoflagellate symbionts highlights evolutionary adaptations to a symbiotic lifestyle.</title>
        <authorList>
            <person name="Aranda M."/>
            <person name="Li Y."/>
            <person name="Liew Y.J."/>
            <person name="Baumgarten S."/>
            <person name="Simakov O."/>
            <person name="Wilson M."/>
            <person name="Piel J."/>
            <person name="Ashoor H."/>
            <person name="Bougouffa S."/>
            <person name="Bajic V.B."/>
            <person name="Ryu T."/>
            <person name="Ravasi T."/>
            <person name="Bayer T."/>
            <person name="Micklem G."/>
            <person name="Kim H."/>
            <person name="Bhak J."/>
            <person name="Lajeunesse T.C."/>
            <person name="Voolstra C.R."/>
        </authorList>
    </citation>
    <scope>NUCLEOTIDE SEQUENCE [LARGE SCALE GENOMIC DNA]</scope>
    <source>
        <strain evidence="1 2">CCMP2467</strain>
    </source>
</reference>
<comment type="caution">
    <text evidence="1">The sequence shown here is derived from an EMBL/GenBank/DDBJ whole genome shotgun (WGS) entry which is preliminary data.</text>
</comment>
<accession>A0A1Q9BQP1</accession>
<proteinExistence type="predicted"/>
<evidence type="ECO:0000313" key="2">
    <source>
        <dbReference type="Proteomes" id="UP000186817"/>
    </source>
</evidence>
<sequence>APALLTPSLGLGLGLANATLPWLNAGALK</sequence>
<protein>
    <submittedName>
        <fullName evidence="1">Uncharacterized protein</fullName>
    </submittedName>
</protein>
<dbReference type="EMBL" id="LSRX01006650">
    <property type="protein sequence ID" value="OLP73023.1"/>
    <property type="molecule type" value="Genomic_DNA"/>
</dbReference>
<dbReference type="AlphaFoldDB" id="A0A1Q9BQP1"/>